<dbReference type="PANTHER" id="PTHR32385">
    <property type="entry name" value="MANNOSYL PHOSPHORYLINOSITOL CERAMIDE SYNTHASE"/>
    <property type="match status" value="1"/>
</dbReference>
<evidence type="ECO:0000313" key="2">
    <source>
        <dbReference type="EMBL" id="SLM52747.1"/>
    </source>
</evidence>
<organism evidence="2 3">
    <name type="scientific">Trichococcus pasteurii</name>
    <dbReference type="NCBI Taxonomy" id="43064"/>
    <lineage>
        <taxon>Bacteria</taxon>
        <taxon>Bacillati</taxon>
        <taxon>Bacillota</taxon>
        <taxon>Bacilli</taxon>
        <taxon>Lactobacillales</taxon>
        <taxon>Carnobacteriaceae</taxon>
        <taxon>Trichococcus</taxon>
    </lineage>
</organism>
<dbReference type="SUPFAM" id="SSF53448">
    <property type="entry name" value="Nucleotide-diphospho-sugar transferases"/>
    <property type="match status" value="1"/>
</dbReference>
<dbReference type="InterPro" id="IPR007577">
    <property type="entry name" value="GlycoTrfase_DXD_sugar-bd_CS"/>
</dbReference>
<dbReference type="GO" id="GO:0051999">
    <property type="term" value="P:mannosyl-inositol phosphorylceramide biosynthetic process"/>
    <property type="evidence" value="ECO:0007669"/>
    <property type="project" value="TreeGrafter"/>
</dbReference>
<dbReference type="EMBL" id="FWEY01000009">
    <property type="protein sequence ID" value="SLM52747.1"/>
    <property type="molecule type" value="Genomic_DNA"/>
</dbReference>
<gene>
    <name evidence="2" type="ORF">TPAS_2454</name>
</gene>
<protein>
    <submittedName>
        <fullName evidence="2">Nucleotide-diphospho-sugar transferases</fullName>
    </submittedName>
</protein>
<sequence>MIPKIIHYCWFGEKNKPKSVMQYIEGWKVMLPDFNIVEWNEKNFDVNYNTYTKDAYKAKKYAFVSDVARLNALYKYGGIYLDTDIEIKQDFDDLLDQYNLILGYECYGEHLMTSFMAASKGNNWIKKFIDLYENEVFIKENGELNTYPNTYRISDALREENIILDGKYQTIKENGVLFPEIYFSAMEFNTFKDISDSKTYTVHHFKSSWLPWYIRLRRNIKKYLVKKMRWLRILYHFN</sequence>
<keyword evidence="1 2" id="KW-0808">Transferase</keyword>
<dbReference type="GO" id="GO:0000030">
    <property type="term" value="F:mannosyltransferase activity"/>
    <property type="evidence" value="ECO:0007669"/>
    <property type="project" value="TreeGrafter"/>
</dbReference>
<accession>A0A1W1II76</accession>
<dbReference type="STRING" id="43064.SAMN04488086_12613"/>
<evidence type="ECO:0000313" key="3">
    <source>
        <dbReference type="Proteomes" id="UP000195985"/>
    </source>
</evidence>
<dbReference type="OrthoDB" id="9802987at2"/>
<dbReference type="PANTHER" id="PTHR32385:SF15">
    <property type="entry name" value="INOSITOL PHOSPHOCERAMIDE MANNOSYLTRANSFERASE 1"/>
    <property type="match status" value="1"/>
</dbReference>
<dbReference type="Pfam" id="PF04488">
    <property type="entry name" value="Gly_transf_sug"/>
    <property type="match status" value="1"/>
</dbReference>
<dbReference type="AlphaFoldDB" id="A0A1W1II76"/>
<dbReference type="Gene3D" id="3.90.550.20">
    <property type="match status" value="1"/>
</dbReference>
<proteinExistence type="predicted"/>
<reference evidence="3" key="1">
    <citation type="submission" date="2016-04" db="EMBL/GenBank/DDBJ databases">
        <authorList>
            <person name="Strepis N."/>
        </authorList>
    </citation>
    <scope>NUCLEOTIDE SEQUENCE [LARGE SCALE GENOMIC DNA]</scope>
</reference>
<dbReference type="InterPro" id="IPR029044">
    <property type="entry name" value="Nucleotide-diphossugar_trans"/>
</dbReference>
<dbReference type="Proteomes" id="UP000195985">
    <property type="component" value="Unassembled WGS sequence"/>
</dbReference>
<dbReference type="InterPro" id="IPR051706">
    <property type="entry name" value="Glycosyltransferase_domain"/>
</dbReference>
<dbReference type="GO" id="GO:0016020">
    <property type="term" value="C:membrane"/>
    <property type="evidence" value="ECO:0007669"/>
    <property type="project" value="GOC"/>
</dbReference>
<dbReference type="RefSeq" id="WP_086943498.1">
    <property type="nucleotide sequence ID" value="NZ_FONM01000026.1"/>
</dbReference>
<name>A0A1W1II76_9LACT</name>
<keyword evidence="3" id="KW-1185">Reference proteome</keyword>
<evidence type="ECO:0000256" key="1">
    <source>
        <dbReference type="ARBA" id="ARBA00022679"/>
    </source>
</evidence>